<protein>
    <submittedName>
        <fullName evidence="2">Uncharacterized protein</fullName>
    </submittedName>
</protein>
<sequence length="195" mass="23351">MKKFMLFFALSMVMSVTVRAQLCDFTDLFHYGQTDSPRTVFLCEGDSKHTVWMNNVVDYFRFDSNGNLISRNEEKYTHIVREDNKYFAGNLKELVRGNLRIQVFNNSIYDYSENRRRISVAYSDTKTGKVLWLDEYKLNKQFFPVKRTRYYTSGEKSVRTYKYIDYTDNGVWYIRKVKDSDRLGKSSWYECLKTM</sequence>
<comment type="caution">
    <text evidence="2">The sequence shown here is derived from an EMBL/GenBank/DDBJ whole genome shotgun (WGS) entry which is preliminary data.</text>
</comment>
<keyword evidence="3" id="KW-1185">Reference proteome</keyword>
<reference evidence="2 3" key="1">
    <citation type="submission" date="2022-08" db="EMBL/GenBank/DDBJ databases">
        <authorList>
            <person name="Zeman M."/>
            <person name="Kubasova T."/>
        </authorList>
    </citation>
    <scope>NUCLEOTIDE SEQUENCE [LARGE SCALE GENOMIC DNA]</scope>
    <source>
        <strain evidence="2 3">ET62</strain>
    </source>
</reference>
<keyword evidence="1" id="KW-0732">Signal</keyword>
<dbReference type="RefSeq" id="WP_258335787.1">
    <property type="nucleotide sequence ID" value="NZ_JANRHJ010000009.1"/>
</dbReference>
<accession>A0AAW5NAG9</accession>
<feature type="chain" id="PRO_5043442521" evidence="1">
    <location>
        <begin position="21"/>
        <end position="195"/>
    </location>
</feature>
<proteinExistence type="predicted"/>
<gene>
    <name evidence="2" type="ORF">NW209_08730</name>
</gene>
<evidence type="ECO:0000256" key="1">
    <source>
        <dbReference type="SAM" id="SignalP"/>
    </source>
</evidence>
<dbReference type="Proteomes" id="UP001204579">
    <property type="component" value="Unassembled WGS sequence"/>
</dbReference>
<feature type="signal peptide" evidence="1">
    <location>
        <begin position="1"/>
        <end position="20"/>
    </location>
</feature>
<evidence type="ECO:0000313" key="3">
    <source>
        <dbReference type="Proteomes" id="UP001204579"/>
    </source>
</evidence>
<dbReference type="EMBL" id="JANRHJ010000009">
    <property type="protein sequence ID" value="MCR8874094.1"/>
    <property type="molecule type" value="Genomic_DNA"/>
</dbReference>
<name>A0AAW5NAG9_9BACT</name>
<organism evidence="2 3">
    <name type="scientific">Phocaeicola barnesiae</name>
    <dbReference type="NCBI Taxonomy" id="376804"/>
    <lineage>
        <taxon>Bacteria</taxon>
        <taxon>Pseudomonadati</taxon>
        <taxon>Bacteroidota</taxon>
        <taxon>Bacteroidia</taxon>
        <taxon>Bacteroidales</taxon>
        <taxon>Bacteroidaceae</taxon>
        <taxon>Phocaeicola</taxon>
    </lineage>
</organism>
<dbReference type="AlphaFoldDB" id="A0AAW5NAG9"/>
<evidence type="ECO:0000313" key="2">
    <source>
        <dbReference type="EMBL" id="MCR8874094.1"/>
    </source>
</evidence>